<feature type="repeat" description="TPR" evidence="10">
    <location>
        <begin position="1235"/>
        <end position="1268"/>
    </location>
</feature>
<dbReference type="Gene3D" id="1.25.40.10">
    <property type="entry name" value="Tetratricopeptide repeat domain"/>
    <property type="match status" value="3"/>
</dbReference>
<dbReference type="CDD" id="cd00180">
    <property type="entry name" value="PKc"/>
    <property type="match status" value="2"/>
</dbReference>
<dbReference type="Pfam" id="PF13374">
    <property type="entry name" value="TPR_10"/>
    <property type="match status" value="5"/>
</dbReference>
<dbReference type="GO" id="GO:0005871">
    <property type="term" value="C:kinesin complex"/>
    <property type="evidence" value="ECO:0007669"/>
    <property type="project" value="InterPro"/>
</dbReference>
<name>A0A9P8IE64_9PEZI</name>
<keyword evidence="3" id="KW-0963">Cytoplasm</keyword>
<accession>A0A9P8IE64</accession>
<dbReference type="InterPro" id="IPR011009">
    <property type="entry name" value="Kinase-like_dom_sf"/>
</dbReference>
<evidence type="ECO:0000256" key="1">
    <source>
        <dbReference type="ARBA" id="ARBA00004245"/>
    </source>
</evidence>
<dbReference type="Gene3D" id="3.30.200.20">
    <property type="entry name" value="Phosphorylase Kinase, domain 1"/>
    <property type="match status" value="2"/>
</dbReference>
<dbReference type="InterPro" id="IPR019734">
    <property type="entry name" value="TPR_rpt"/>
</dbReference>
<dbReference type="GO" id="GO:0019894">
    <property type="term" value="F:kinesin binding"/>
    <property type="evidence" value="ECO:0007669"/>
    <property type="project" value="TreeGrafter"/>
</dbReference>
<dbReference type="SMART" id="SM00220">
    <property type="entry name" value="S_TKc"/>
    <property type="match status" value="1"/>
</dbReference>
<evidence type="ECO:0000313" key="12">
    <source>
        <dbReference type="EMBL" id="KAH0547852.1"/>
    </source>
</evidence>
<dbReference type="PROSITE" id="PS00108">
    <property type="entry name" value="PROTEIN_KINASE_ST"/>
    <property type="match status" value="2"/>
</dbReference>
<dbReference type="SUPFAM" id="SSF52540">
    <property type="entry name" value="P-loop containing nucleoside triphosphate hydrolases"/>
    <property type="match status" value="1"/>
</dbReference>
<evidence type="ECO:0000256" key="2">
    <source>
        <dbReference type="ARBA" id="ARBA00009622"/>
    </source>
</evidence>
<dbReference type="Pfam" id="PF00069">
    <property type="entry name" value="Pkinase"/>
    <property type="match status" value="2"/>
</dbReference>
<keyword evidence="4" id="KW-0493">Microtubule</keyword>
<dbReference type="Proteomes" id="UP000698800">
    <property type="component" value="Unassembled WGS sequence"/>
</dbReference>
<dbReference type="PANTHER" id="PTHR45783:SF3">
    <property type="entry name" value="KINESIN LIGHT CHAIN"/>
    <property type="match status" value="1"/>
</dbReference>
<dbReference type="Pfam" id="PF13424">
    <property type="entry name" value="TPR_12"/>
    <property type="match status" value="2"/>
</dbReference>
<dbReference type="EMBL" id="JAGHQL010000001">
    <property type="protein sequence ID" value="KAH0547852.1"/>
    <property type="molecule type" value="Genomic_DNA"/>
</dbReference>
<dbReference type="InterPro" id="IPR008271">
    <property type="entry name" value="Ser/Thr_kinase_AS"/>
</dbReference>
<feature type="domain" description="Protein kinase" evidence="11">
    <location>
        <begin position="429"/>
        <end position="781"/>
    </location>
</feature>
<evidence type="ECO:0000256" key="4">
    <source>
        <dbReference type="ARBA" id="ARBA00022701"/>
    </source>
</evidence>
<dbReference type="InterPro" id="IPR000719">
    <property type="entry name" value="Prot_kinase_dom"/>
</dbReference>
<keyword evidence="13" id="KW-1185">Reference proteome</keyword>
<protein>
    <recommendedName>
        <fullName evidence="11">Protein kinase domain-containing protein</fullName>
    </recommendedName>
</protein>
<comment type="similarity">
    <text evidence="2">Belongs to the kinesin light chain family.</text>
</comment>
<comment type="caution">
    <text evidence="12">The sequence shown here is derived from an EMBL/GenBank/DDBJ whole genome shotgun (WGS) entry which is preliminary data.</text>
</comment>
<dbReference type="GO" id="GO:0004672">
    <property type="term" value="F:protein kinase activity"/>
    <property type="evidence" value="ECO:0007669"/>
    <property type="project" value="InterPro"/>
</dbReference>
<dbReference type="PANTHER" id="PTHR45783">
    <property type="entry name" value="KINESIN LIGHT CHAIN"/>
    <property type="match status" value="1"/>
</dbReference>
<dbReference type="PROSITE" id="PS50011">
    <property type="entry name" value="PROTEIN_KINASE_DOM"/>
    <property type="match status" value="2"/>
</dbReference>
<organism evidence="12 13">
    <name type="scientific">Glutinoglossum americanum</name>
    <dbReference type="NCBI Taxonomy" id="1670608"/>
    <lineage>
        <taxon>Eukaryota</taxon>
        <taxon>Fungi</taxon>
        <taxon>Dikarya</taxon>
        <taxon>Ascomycota</taxon>
        <taxon>Pezizomycotina</taxon>
        <taxon>Geoglossomycetes</taxon>
        <taxon>Geoglossales</taxon>
        <taxon>Geoglossaceae</taxon>
        <taxon>Glutinoglossum</taxon>
    </lineage>
</organism>
<dbReference type="Gene3D" id="1.10.510.10">
    <property type="entry name" value="Transferase(Phosphotransferase) domain 1"/>
    <property type="match status" value="2"/>
</dbReference>
<evidence type="ECO:0000256" key="5">
    <source>
        <dbReference type="ARBA" id="ARBA00022737"/>
    </source>
</evidence>
<dbReference type="GO" id="GO:0007018">
    <property type="term" value="P:microtubule-based movement"/>
    <property type="evidence" value="ECO:0007669"/>
    <property type="project" value="TreeGrafter"/>
</dbReference>
<dbReference type="InterPro" id="IPR011990">
    <property type="entry name" value="TPR-like_helical_dom_sf"/>
</dbReference>
<evidence type="ECO:0000256" key="8">
    <source>
        <dbReference type="ARBA" id="ARBA00023175"/>
    </source>
</evidence>
<reference evidence="12" key="1">
    <citation type="submission" date="2021-03" db="EMBL/GenBank/DDBJ databases">
        <title>Comparative genomics and phylogenomic investigation of the class Geoglossomycetes provide insights into ecological specialization and systematics.</title>
        <authorList>
            <person name="Melie T."/>
            <person name="Pirro S."/>
            <person name="Miller A.N."/>
            <person name="Quandt A."/>
        </authorList>
    </citation>
    <scope>NUCLEOTIDE SEQUENCE</scope>
    <source>
        <strain evidence="12">GBOQ0MN5Z8</strain>
    </source>
</reference>
<keyword evidence="6 10" id="KW-0802">TPR repeat</keyword>
<dbReference type="Gene3D" id="3.40.50.300">
    <property type="entry name" value="P-loop containing nucleotide triphosphate hydrolases"/>
    <property type="match status" value="1"/>
</dbReference>
<gene>
    <name evidence="12" type="ORF">FGG08_000110</name>
</gene>
<keyword evidence="8" id="KW-0505">Motor protein</keyword>
<evidence type="ECO:0000256" key="7">
    <source>
        <dbReference type="ARBA" id="ARBA00023054"/>
    </source>
</evidence>
<dbReference type="InterPro" id="IPR002151">
    <property type="entry name" value="Kinesin_light"/>
</dbReference>
<dbReference type="OrthoDB" id="1658288at2759"/>
<dbReference type="SUPFAM" id="SSF48452">
    <property type="entry name" value="TPR-like"/>
    <property type="match status" value="4"/>
</dbReference>
<evidence type="ECO:0000256" key="10">
    <source>
        <dbReference type="PROSITE-ProRule" id="PRU00339"/>
    </source>
</evidence>
<sequence>MSKPKSPYACFVQYIGLNCTEEPGWSGRGNHVEFGKREDIPLATHEVLGSGGYAVVQKVICQSNDERPLAQKIIRDYRKGLEVVMSEVKHIQQLRHRHLIQLVGTYALGWTLHLLLFPVGQWNLKTFLEELQEANMNRKAYHEFYSLGMFFKCLSGALAYLHNETTPHIKHLDIKPKNIIVRRLAKRQITTLALHGASSVDIDTLYTTPIYAAPEVVQKKPFGRQADIFSMGCVFSQIASVLGGRTLLEYANHRRCLRENIPTIAFEANLAACNSWLQSLRLNAPYRQFPPGESEWWTRLLELIKETLSESDSGRPNCMRIVSSFPPGPCCDVTLENYSLPTEVIPQANDASTSPRGKLQPEYPDMEQLTLYSIDIPTVDALETMDLVPQAQPSISHIASKAENMVVQGIDWSGRGAHVDYGPNEVVPLEQLDVIAIGSSSLVTKVRTTRRGPYIFAKKSLQKTKHLLKLEMLLDEVKMLQGLRHPHIIRLVGTLNEPRFFSLLIYPAADMNLQTFMGSIESFRALPSDGPTSDLQNPRPREASLNKSDYIARKQALEKFFKCLIHGLDYLHSQFVRHKDIKPSNILVQERGTERDYKVYLADFGLSTRVDSGHETQTHGATGHTPMYASPEVLLCEPRGRASDIFSMGCVWLEMYTILLGESLSDFERYRKSPADELDGLDITETAMDGLSSGFAQTLSNVQRWIERLITYCSMHGSLIHVLSDSENFPGLGVSCVKVIEGLHGVEKMLHRNPNRRPDTRALCLLSGTNKCCEGDIEQFKLDDVENSRMACFEVPFERDLKFIGREDVIANISRQFEVQRRIALAGIGGVGKSQIAIEYCYRFRERHPESHVFWIHASTIYRMDQAYKDIAKKLYLLNWNDSNVDTFQLVSSSNGSILITTRDKRVGERLANREKVIIVSPTGMQEAMELLWSKVSQEDSLDKTKSRELLNVLGYLPLAITQAAAYISENSITVGEYLEIFSAEDSEIQDLLSEDLPDIRRDFESRNSVIRTWKVSFDQIRQQMPRAAEILSLMAVLDRQGIPKTLLHRDGERKTKFTTALGALIAFGLVIAEKGRASFEIHRLVQISVRRWLKLQGEMTKWQEEALNILTMAFPSCDYSTWAICEALSPHVQVVARYTFTSDSNLLKRAQLLHNMSSYDETQGRYNLAYEKGLDALFIRENTLGPEHPDTLMSMNNLAVVLSHQGKYETAEEMHRQVLELKEKVLGFEHPDTLMSVNNLGVVFRDQGKYKAAEEMHRQALELEEKVLGYEHPDTLMSISNLASVLQYQGKYEAAEKVNRRALDGREKTLGEDHPDTLTSISNLALSLQYQGEYEAAEKMNRQALDGREKTLGKDHPDTLTSISNLALSLQYQGEYEAAEKMNRQALDGREKTLGKDHPDTLTSISNLALVLQYQGKYEAAEEMNRRVLDGREKMLGRDHPDILTSISNLALSLQYQGKYEAAEEMNRRVLDGREKMLGRDHPDTLTSISNLALLLQYQGKYEAAKMNRRALDGREKMLGKDHPDTLTSIYYLAILLHSQKKYDDASLLYQRTYAGYEKTLGLNHPTTIACSKRCSSMLGEIREG</sequence>
<dbReference type="GO" id="GO:0005737">
    <property type="term" value="C:cytoplasm"/>
    <property type="evidence" value="ECO:0007669"/>
    <property type="project" value="TreeGrafter"/>
</dbReference>
<keyword evidence="5" id="KW-0677">Repeat</keyword>
<dbReference type="SUPFAM" id="SSF56112">
    <property type="entry name" value="Protein kinase-like (PK-like)"/>
    <property type="match status" value="2"/>
</dbReference>
<dbReference type="SMART" id="SM00028">
    <property type="entry name" value="TPR"/>
    <property type="match status" value="7"/>
</dbReference>
<dbReference type="GO" id="GO:0005874">
    <property type="term" value="C:microtubule"/>
    <property type="evidence" value="ECO:0007669"/>
    <property type="project" value="UniProtKB-KW"/>
</dbReference>
<dbReference type="InterPro" id="IPR027417">
    <property type="entry name" value="P-loop_NTPase"/>
</dbReference>
<dbReference type="GO" id="GO:0005524">
    <property type="term" value="F:ATP binding"/>
    <property type="evidence" value="ECO:0007669"/>
    <property type="project" value="InterPro"/>
</dbReference>
<keyword evidence="7" id="KW-0175">Coiled coil</keyword>
<evidence type="ECO:0000256" key="3">
    <source>
        <dbReference type="ARBA" id="ARBA00022490"/>
    </source>
</evidence>
<evidence type="ECO:0000259" key="11">
    <source>
        <dbReference type="PROSITE" id="PS50011"/>
    </source>
</evidence>
<dbReference type="PROSITE" id="PS50005">
    <property type="entry name" value="TPR"/>
    <property type="match status" value="1"/>
</dbReference>
<feature type="domain" description="Protein kinase" evidence="11">
    <location>
        <begin position="42"/>
        <end position="335"/>
    </location>
</feature>
<evidence type="ECO:0000256" key="6">
    <source>
        <dbReference type="ARBA" id="ARBA00022803"/>
    </source>
</evidence>
<evidence type="ECO:0000313" key="13">
    <source>
        <dbReference type="Proteomes" id="UP000698800"/>
    </source>
</evidence>
<dbReference type="PRINTS" id="PR00381">
    <property type="entry name" value="KINESINLIGHT"/>
</dbReference>
<keyword evidence="9" id="KW-0206">Cytoskeleton</keyword>
<evidence type="ECO:0000256" key="9">
    <source>
        <dbReference type="ARBA" id="ARBA00023212"/>
    </source>
</evidence>
<proteinExistence type="inferred from homology"/>
<comment type="subcellular location">
    <subcellularLocation>
        <location evidence="1">Cytoplasm</location>
        <location evidence="1">Cytoskeleton</location>
    </subcellularLocation>
</comment>